<reference evidence="3" key="1">
    <citation type="submission" date="2016-06" db="EMBL/GenBank/DDBJ databases">
        <authorList>
            <person name="Rodrigo-Torres L."/>
            <person name="Arahal R.D."/>
            <person name="Lucena T."/>
        </authorList>
    </citation>
    <scope>NUCLEOTIDE SEQUENCE [LARGE SCALE GENOMIC DNA]</scope>
    <source>
        <strain evidence="3">CECT8203</strain>
    </source>
</reference>
<name>A0A240EG24_9VIBR</name>
<proteinExistence type="predicted"/>
<feature type="transmembrane region" description="Helical" evidence="1">
    <location>
        <begin position="13"/>
        <end position="35"/>
    </location>
</feature>
<organism evidence="2 3">
    <name type="scientific">Vibrio thalassae</name>
    <dbReference type="NCBI Taxonomy" id="1243014"/>
    <lineage>
        <taxon>Bacteria</taxon>
        <taxon>Pseudomonadati</taxon>
        <taxon>Pseudomonadota</taxon>
        <taxon>Gammaproteobacteria</taxon>
        <taxon>Vibrionales</taxon>
        <taxon>Vibrionaceae</taxon>
        <taxon>Vibrio</taxon>
    </lineage>
</organism>
<dbReference type="EMBL" id="OANU01000006">
    <property type="protein sequence ID" value="SNX47223.1"/>
    <property type="molecule type" value="Genomic_DNA"/>
</dbReference>
<sequence length="36" mass="4161">MYWDNPIFQAHDIALIVLFIILMCAAYLAHILNIAE</sequence>
<dbReference type="AlphaFoldDB" id="A0A240EG24"/>
<keyword evidence="1" id="KW-0472">Membrane</keyword>
<evidence type="ECO:0000313" key="2">
    <source>
        <dbReference type="EMBL" id="SNX47223.1"/>
    </source>
</evidence>
<protein>
    <submittedName>
        <fullName evidence="2">Uncharacterized protein</fullName>
    </submittedName>
</protein>
<keyword evidence="1" id="KW-0812">Transmembrane</keyword>
<keyword evidence="1" id="KW-1133">Transmembrane helix</keyword>
<evidence type="ECO:0000313" key="3">
    <source>
        <dbReference type="Proteomes" id="UP000219336"/>
    </source>
</evidence>
<accession>A0A240EG24</accession>
<evidence type="ECO:0000256" key="1">
    <source>
        <dbReference type="SAM" id="Phobius"/>
    </source>
</evidence>
<keyword evidence="3" id="KW-1185">Reference proteome</keyword>
<gene>
    <name evidence="2" type="ORF">VTH8203_00824</name>
</gene>
<dbReference type="Proteomes" id="UP000219336">
    <property type="component" value="Unassembled WGS sequence"/>
</dbReference>